<evidence type="ECO:0000313" key="3">
    <source>
        <dbReference type="EMBL" id="KVX03114.1"/>
    </source>
</evidence>
<dbReference type="EMBL" id="LRDC01000001">
    <property type="protein sequence ID" value="KVX03114.1"/>
    <property type="molecule type" value="Genomic_DNA"/>
</dbReference>
<sequence length="652" mass="73966">MIIKQLTLENFGIYKGRHEVNLSVNDDQPIILFGGLNGGGKTTFLDALQLVLYGKHAKCSNRGHQSYGSYLTSTKNRYVDEQDKVEISLTFTHTTETTTNEFIVKRSWQTNVKEVKDKVIVYCNSQEDAHLSQYWDEFVNEFIPLSLSDLFFFDGEKIENLAHPDRSADLIKTGIENLLGLDLLTQLHIDLNNVERKRKSENVDITTMEKITVLESEIAEHSTVVATLKKDIADLEKHASETNVNINQSRQKVRSAGAHLIEQRDSIKFELGAIEEKQKVNLAERVKLDAGCGPLGLIPDLINATKLQINKEQQATQAKVIQSAITDYENTIKQTLISENVPQKTLQALENTMGTLAQQRETLANIPCYIDAHIAMFNGLDEKIAADSKERAKLINQRGQLLEQQALYEKKLESIPDYETVQHLLSELAVAEAELKNDLVLIKNKQQLLQQAQARDEVLNTRYANLLTQQNRDTFEQKRSIQVAEHIAKLKSTMQSFAVDLIKENIQLLEQHIKDNFYDLNRKKNLVSNIKICPEEFTITLIDSNNNDMPTSRLSAGERQLLAIAILWGLAEASGKEIPTIIDTPLGRLDGKHRSKLVQNYFPYAGKQVILLSTDEEITGQYYTQLKPSICREYHINFDEQAQTSTFTEGYF</sequence>
<dbReference type="RefSeq" id="WP_059743572.1">
    <property type="nucleotide sequence ID" value="NZ_LRDC01000001.1"/>
</dbReference>
<evidence type="ECO:0000313" key="4">
    <source>
        <dbReference type="Proteomes" id="UP000055702"/>
    </source>
</evidence>
<evidence type="ECO:0000259" key="2">
    <source>
        <dbReference type="Pfam" id="PF02463"/>
    </source>
</evidence>
<dbReference type="Gene3D" id="3.40.50.300">
    <property type="entry name" value="P-loop containing nucleotide triphosphate hydrolases"/>
    <property type="match status" value="2"/>
</dbReference>
<reference evidence="3 4" key="1">
    <citation type="submission" date="2016-01" db="EMBL/GenBank/DDBJ databases">
        <title>Draft genome of the antarctic isolate Shewanella frigidimarina Ag06-30.</title>
        <authorList>
            <person name="Parmeciano Di Noto G."/>
            <person name="Vazquez S."/>
            <person name="Mac Cormack W."/>
            <person name="Iriarte A."/>
            <person name="Quiroga C."/>
        </authorList>
    </citation>
    <scope>NUCLEOTIDE SEQUENCE [LARGE SCALE GENOMIC DNA]</scope>
    <source>
        <strain evidence="3 4">Ag06-30</strain>
    </source>
</reference>
<dbReference type="AlphaFoldDB" id="A0A119D0L2"/>
<organism evidence="3">
    <name type="scientific">Shewanella frigidimarina</name>
    <dbReference type="NCBI Taxonomy" id="56812"/>
    <lineage>
        <taxon>Bacteria</taxon>
        <taxon>Pseudomonadati</taxon>
        <taxon>Pseudomonadota</taxon>
        <taxon>Gammaproteobacteria</taxon>
        <taxon>Alteromonadales</taxon>
        <taxon>Shewanellaceae</taxon>
        <taxon>Shewanella</taxon>
    </lineage>
</organism>
<dbReference type="GO" id="GO:0006302">
    <property type="term" value="P:double-strand break repair"/>
    <property type="evidence" value="ECO:0007669"/>
    <property type="project" value="InterPro"/>
</dbReference>
<proteinExistence type="predicted"/>
<dbReference type="InterPro" id="IPR027417">
    <property type="entry name" value="P-loop_NTPase"/>
</dbReference>
<dbReference type="PANTHER" id="PTHR32114">
    <property type="entry name" value="ABC TRANSPORTER ABCH.3"/>
    <property type="match status" value="1"/>
</dbReference>
<dbReference type="GO" id="GO:0016887">
    <property type="term" value="F:ATP hydrolysis activity"/>
    <property type="evidence" value="ECO:0007669"/>
    <property type="project" value="InterPro"/>
</dbReference>
<dbReference type="SUPFAM" id="SSF52540">
    <property type="entry name" value="P-loop containing nucleoside triphosphate hydrolases"/>
    <property type="match status" value="1"/>
</dbReference>
<dbReference type="Proteomes" id="UP000055702">
    <property type="component" value="Unassembled WGS sequence"/>
</dbReference>
<feature type="coiled-coil region" evidence="1">
    <location>
        <begin position="225"/>
        <end position="252"/>
    </location>
</feature>
<protein>
    <submittedName>
        <fullName evidence="3">DNA sulfur modification protein DndD</fullName>
    </submittedName>
</protein>
<dbReference type="InterPro" id="IPR003395">
    <property type="entry name" value="RecF/RecN/SMC_N"/>
</dbReference>
<feature type="domain" description="RecF/RecN/SMC N-terminal" evidence="2">
    <location>
        <begin position="3"/>
        <end position="619"/>
    </location>
</feature>
<dbReference type="NCBIfam" id="TIGR03185">
    <property type="entry name" value="DNA_S_dndD"/>
    <property type="match status" value="1"/>
</dbReference>
<dbReference type="Pfam" id="PF02463">
    <property type="entry name" value="SMC_N"/>
    <property type="match status" value="1"/>
</dbReference>
<gene>
    <name evidence="3" type="ORF">AWJ07_00600</name>
</gene>
<dbReference type="PANTHER" id="PTHR32114:SF2">
    <property type="entry name" value="ABC TRANSPORTER ABCH.3"/>
    <property type="match status" value="1"/>
</dbReference>
<dbReference type="InterPro" id="IPR017599">
    <property type="entry name" value="DNA_S_DndD"/>
</dbReference>
<accession>A0A119D0L2</accession>
<evidence type="ECO:0000256" key="1">
    <source>
        <dbReference type="SAM" id="Coils"/>
    </source>
</evidence>
<name>A0A119D0L2_SHEFR</name>
<keyword evidence="1" id="KW-0175">Coiled coil</keyword>
<comment type="caution">
    <text evidence="3">The sequence shown here is derived from an EMBL/GenBank/DDBJ whole genome shotgun (WGS) entry which is preliminary data.</text>
</comment>